<evidence type="ECO:0000256" key="1">
    <source>
        <dbReference type="SAM" id="SignalP"/>
    </source>
</evidence>
<keyword evidence="3" id="KW-1185">Reference proteome</keyword>
<dbReference type="Gene3D" id="2.60.20.10">
    <property type="entry name" value="Crystallins"/>
    <property type="match status" value="1"/>
</dbReference>
<feature type="chain" id="PRO_5034644500" evidence="1">
    <location>
        <begin position="22"/>
        <end position="130"/>
    </location>
</feature>
<accession>A0A8H4IZW2</accession>
<comment type="caution">
    <text evidence="2">The sequence shown here is derived from an EMBL/GenBank/DDBJ whole genome shotgun (WGS) entry which is preliminary data.</text>
</comment>
<reference evidence="2" key="1">
    <citation type="submission" date="2020-04" db="EMBL/GenBank/DDBJ databases">
        <title>Genome Assembly and Annotation of Botryosphaeria dothidea sdau 11-99, a Latent Pathogen of Apple Fruit Ring Rot in China.</title>
        <authorList>
            <person name="Yu C."/>
            <person name="Diao Y."/>
            <person name="Lu Q."/>
            <person name="Zhao J."/>
            <person name="Cui S."/>
            <person name="Peng C."/>
            <person name="He B."/>
            <person name="Liu H."/>
        </authorList>
    </citation>
    <scope>NUCLEOTIDE SEQUENCE [LARGE SCALE GENOMIC DNA]</scope>
    <source>
        <strain evidence="2">Sdau11-99</strain>
    </source>
</reference>
<name>A0A8H4IZW2_9PEZI</name>
<gene>
    <name evidence="2" type="ORF">GTA08_BOTSDO01990</name>
</gene>
<protein>
    <submittedName>
        <fullName evidence="2">Beta/gamma crystallin</fullName>
    </submittedName>
</protein>
<feature type="signal peptide" evidence="1">
    <location>
        <begin position="1"/>
        <end position="21"/>
    </location>
</feature>
<proteinExistence type="predicted"/>
<evidence type="ECO:0000313" key="3">
    <source>
        <dbReference type="Proteomes" id="UP000572817"/>
    </source>
</evidence>
<dbReference type="OrthoDB" id="3641806at2759"/>
<evidence type="ECO:0000313" key="2">
    <source>
        <dbReference type="EMBL" id="KAF4310244.1"/>
    </source>
</evidence>
<dbReference type="EMBL" id="WWBZ02000016">
    <property type="protein sequence ID" value="KAF4310244.1"/>
    <property type="molecule type" value="Genomic_DNA"/>
</dbReference>
<dbReference type="AlphaFoldDB" id="A0A8H4IZW2"/>
<organism evidence="2 3">
    <name type="scientific">Botryosphaeria dothidea</name>
    <dbReference type="NCBI Taxonomy" id="55169"/>
    <lineage>
        <taxon>Eukaryota</taxon>
        <taxon>Fungi</taxon>
        <taxon>Dikarya</taxon>
        <taxon>Ascomycota</taxon>
        <taxon>Pezizomycotina</taxon>
        <taxon>Dothideomycetes</taxon>
        <taxon>Dothideomycetes incertae sedis</taxon>
        <taxon>Botryosphaeriales</taxon>
        <taxon>Botryosphaeriaceae</taxon>
        <taxon>Botryosphaeria</taxon>
    </lineage>
</organism>
<keyword evidence="1" id="KW-0732">Signal</keyword>
<sequence length="130" mass="14375">MPSFQTIICAILAISAPLAAASPLPEPELEIRQSLSAIRFWVNKDYSGAWADLSIANIGKCEQLPTSVKDKVSSFKLGVYNCRFFEHDNCQGANQWFDHDNSNLRIGGDWGYTGSQNDELSSAMCWLKGV</sequence>
<dbReference type="Proteomes" id="UP000572817">
    <property type="component" value="Unassembled WGS sequence"/>
</dbReference>